<dbReference type="PANTHER" id="PTHR34136:SF1">
    <property type="entry name" value="UDP-N-ACETYL-D-MANNOSAMINURONIC ACID TRANSFERASE"/>
    <property type="match status" value="1"/>
</dbReference>
<dbReference type="AlphaFoldDB" id="W0E0H1"/>
<evidence type="ECO:0000259" key="4">
    <source>
        <dbReference type="PROSITE" id="PS50801"/>
    </source>
</evidence>
<dbReference type="PANTHER" id="PTHR34136">
    <property type="match status" value="1"/>
</dbReference>
<dbReference type="CDD" id="cd06533">
    <property type="entry name" value="Glyco_transf_WecG_TagA"/>
    <property type="match status" value="1"/>
</dbReference>
<name>W0E0H1_MARPU</name>
<evidence type="ECO:0000313" key="5">
    <source>
        <dbReference type="EMBL" id="AHF04182.1"/>
    </source>
</evidence>
<protein>
    <submittedName>
        <fullName evidence="5">Glycosyl transferase</fullName>
    </submittedName>
</protein>
<dbReference type="InterPro" id="IPR036513">
    <property type="entry name" value="STAS_dom_sf"/>
</dbReference>
<dbReference type="Pfam" id="PF01740">
    <property type="entry name" value="STAS"/>
    <property type="match status" value="1"/>
</dbReference>
<gene>
    <name evidence="5" type="ORF">MARPU_10210</name>
</gene>
<dbReference type="InterPro" id="IPR004629">
    <property type="entry name" value="WecG_TagA_CpsF"/>
</dbReference>
<organism evidence="5 6">
    <name type="scientific">Marichromatium purpuratum 984</name>
    <dbReference type="NCBI Taxonomy" id="765910"/>
    <lineage>
        <taxon>Bacteria</taxon>
        <taxon>Pseudomonadati</taxon>
        <taxon>Pseudomonadota</taxon>
        <taxon>Gammaproteobacteria</taxon>
        <taxon>Chromatiales</taxon>
        <taxon>Chromatiaceae</taxon>
        <taxon>Marichromatium</taxon>
    </lineage>
</organism>
<dbReference type="KEGG" id="mpur:MARPU_10210"/>
<evidence type="ECO:0000256" key="2">
    <source>
        <dbReference type="ARBA" id="ARBA00022679"/>
    </source>
</evidence>
<dbReference type="Proteomes" id="UP000005275">
    <property type="component" value="Chromosome"/>
</dbReference>
<accession>W0E0H1</accession>
<dbReference type="EMBL" id="CP007031">
    <property type="protein sequence ID" value="AHF04182.1"/>
    <property type="molecule type" value="Genomic_DNA"/>
</dbReference>
<evidence type="ECO:0000256" key="3">
    <source>
        <dbReference type="SAM" id="MobiDB-lite"/>
    </source>
</evidence>
<keyword evidence="2 5" id="KW-0808">Transferase</keyword>
<dbReference type="HOGENOM" id="CLU_041635_0_0_6"/>
<dbReference type="GO" id="GO:0016758">
    <property type="term" value="F:hexosyltransferase activity"/>
    <property type="evidence" value="ECO:0007669"/>
    <property type="project" value="TreeGrafter"/>
</dbReference>
<feature type="domain" description="STAS" evidence="4">
    <location>
        <begin position="422"/>
        <end position="530"/>
    </location>
</feature>
<dbReference type="NCBIfam" id="TIGR00696">
    <property type="entry name" value="wecG_tagA_cpsF"/>
    <property type="match status" value="1"/>
</dbReference>
<keyword evidence="6" id="KW-1185">Reference proteome</keyword>
<dbReference type="STRING" id="765910.MARPU_10210"/>
<dbReference type="InterPro" id="IPR002645">
    <property type="entry name" value="STAS_dom"/>
</dbReference>
<reference evidence="5 6" key="1">
    <citation type="submission" date="2013-12" db="EMBL/GenBank/DDBJ databases">
        <authorList>
            <consortium name="DOE Joint Genome Institute"/>
            <person name="Bryant D.A."/>
            <person name="Huntemann M."/>
            <person name="Han J."/>
            <person name="Chen A."/>
            <person name="Kyrpides N."/>
            <person name="Mavromatis K."/>
            <person name="Markowitz V."/>
            <person name="Palaniappan K."/>
            <person name="Ivanova N."/>
            <person name="Schaumberg A."/>
            <person name="Pati A."/>
            <person name="Liolios K."/>
            <person name="Nordberg H.P."/>
            <person name="Cantor M.N."/>
            <person name="Hua S.X."/>
            <person name="Woyke T."/>
        </authorList>
    </citation>
    <scope>NUCLEOTIDE SEQUENCE [LARGE SCALE GENOMIC DNA]</scope>
    <source>
        <strain evidence="5 6">984</strain>
    </source>
</reference>
<feature type="region of interest" description="Disordered" evidence="3">
    <location>
        <begin position="402"/>
        <end position="423"/>
    </location>
</feature>
<dbReference type="PROSITE" id="PS50801">
    <property type="entry name" value="STAS"/>
    <property type="match status" value="1"/>
</dbReference>
<sequence>MSAPRHEDPVMPQSPSNRVALVLGIPIDDLTLEQAVRRTLELADAYRTDGRPRQIVTVNVDFLTNALGWTPWSSPRHPELLEILRRADLVTADGMPVVWLARLLGTPIERRVTGADLAPALASAMAQSGHRLYLLGGRGDIGQQAADRLVELNPGLRIAGVHSPFVHTEGEAMLEAEEQDADTVARINAAEPDVLLIAFGNPKQEVWFQRNRHRLKVGVGIGIGGTFEFIVGRVSRAPVWMQRTGLEWIYRIAQDPKRLWRRYAVGFSKLAVMSLPLVLHDRFQHWRFRRRLQHRPGDIDQTASPGTNTNPPEDGARRLVLPEIVDADWVRSQQSMPDQDATDALIVDFSATRFLDSTALGYLARIWKTRQNTRRRVRAEGLEHTPVASLLKMTRTWDLFTERHDQPPPAPQGTTGSRGTALLEPERPIDGIGVARLSGRLDADRAARLDLDAFGAELGGTDLLLDLSDLQFIDSTGLGLLFKLQRRFASQGRRLALCEMQPPVRQLMEITRLTTLFLHARTRQEALALLAQPETDAMR</sequence>
<dbReference type="eggNOG" id="COG1922">
    <property type="taxonomic scope" value="Bacteria"/>
</dbReference>
<proteinExistence type="predicted"/>
<dbReference type="Pfam" id="PF03808">
    <property type="entry name" value="Glyco_tran_WecG"/>
    <property type="match status" value="1"/>
</dbReference>
<evidence type="ECO:0000313" key="6">
    <source>
        <dbReference type="Proteomes" id="UP000005275"/>
    </source>
</evidence>
<dbReference type="eggNOG" id="COG1366">
    <property type="taxonomic scope" value="Bacteria"/>
</dbReference>
<dbReference type="Gene3D" id="3.30.750.24">
    <property type="entry name" value="STAS domain"/>
    <property type="match status" value="2"/>
</dbReference>
<keyword evidence="1" id="KW-0328">Glycosyltransferase</keyword>
<evidence type="ECO:0000256" key="1">
    <source>
        <dbReference type="ARBA" id="ARBA00022676"/>
    </source>
</evidence>
<dbReference type="SUPFAM" id="SSF52091">
    <property type="entry name" value="SpoIIaa-like"/>
    <property type="match status" value="2"/>
</dbReference>
<dbReference type="CDD" id="cd07043">
    <property type="entry name" value="STAS_anti-anti-sigma_factors"/>
    <property type="match status" value="2"/>
</dbReference>